<reference evidence="2 3" key="1">
    <citation type="submission" date="2020-12" db="EMBL/GenBank/DDBJ databases">
        <title>YIM B01967 draft genome.</title>
        <authorList>
            <person name="Yan X."/>
        </authorList>
    </citation>
    <scope>NUCLEOTIDE SEQUENCE [LARGE SCALE GENOMIC DNA]</scope>
    <source>
        <strain evidence="2 3">YIM B01967</strain>
    </source>
</reference>
<feature type="domain" description="Rhodanese" evidence="1">
    <location>
        <begin position="37"/>
        <end position="117"/>
    </location>
</feature>
<dbReference type="InterPro" id="IPR001763">
    <property type="entry name" value="Rhodanese-like_dom"/>
</dbReference>
<dbReference type="CDD" id="cd00158">
    <property type="entry name" value="RHOD"/>
    <property type="match status" value="1"/>
</dbReference>
<evidence type="ECO:0000259" key="1">
    <source>
        <dbReference type="PROSITE" id="PS50206"/>
    </source>
</evidence>
<accession>A0ABS1H9E9</accession>
<sequence>MEWIILLLGIVIFIYFRTKTVKGVKNISTADLKDMLNDKSKQLVDVRTPGEYKARHIPQFQNIPLDQLPSKVSKLDTNKEIVVICQSGMRSARAAGILSKAGFTSVYNVKGGMSRWS</sequence>
<dbReference type="EMBL" id="JAEOAH010000023">
    <property type="protein sequence ID" value="MBK3496040.1"/>
    <property type="molecule type" value="Genomic_DNA"/>
</dbReference>
<comment type="caution">
    <text evidence="2">The sequence shown here is derived from an EMBL/GenBank/DDBJ whole genome shotgun (WGS) entry which is preliminary data.</text>
</comment>
<evidence type="ECO:0000313" key="3">
    <source>
        <dbReference type="Proteomes" id="UP000618943"/>
    </source>
</evidence>
<dbReference type="Pfam" id="PF00581">
    <property type="entry name" value="Rhodanese"/>
    <property type="match status" value="1"/>
</dbReference>
<dbReference type="Gene3D" id="3.40.250.10">
    <property type="entry name" value="Rhodanese-like domain"/>
    <property type="match status" value="1"/>
</dbReference>
<keyword evidence="3" id="KW-1185">Reference proteome</keyword>
<organism evidence="2 3">
    <name type="scientific">Viridibacillus soli</name>
    <dbReference type="NCBI Taxonomy" id="2798301"/>
    <lineage>
        <taxon>Bacteria</taxon>
        <taxon>Bacillati</taxon>
        <taxon>Bacillota</taxon>
        <taxon>Bacilli</taxon>
        <taxon>Bacillales</taxon>
        <taxon>Caryophanaceae</taxon>
        <taxon>Viridibacillus</taxon>
    </lineage>
</organism>
<dbReference type="PANTHER" id="PTHR43031:SF17">
    <property type="entry name" value="SULFURTRANSFERASE YTWF-RELATED"/>
    <property type="match status" value="1"/>
</dbReference>
<dbReference type="PANTHER" id="PTHR43031">
    <property type="entry name" value="FAD-DEPENDENT OXIDOREDUCTASE"/>
    <property type="match status" value="1"/>
</dbReference>
<evidence type="ECO:0000313" key="2">
    <source>
        <dbReference type="EMBL" id="MBK3496040.1"/>
    </source>
</evidence>
<dbReference type="PROSITE" id="PS50206">
    <property type="entry name" value="RHODANESE_3"/>
    <property type="match status" value="1"/>
</dbReference>
<dbReference type="Proteomes" id="UP000618943">
    <property type="component" value="Unassembled WGS sequence"/>
</dbReference>
<protein>
    <submittedName>
        <fullName evidence="2">Rhodanese-like domain-containing protein</fullName>
    </submittedName>
</protein>
<dbReference type="InterPro" id="IPR036873">
    <property type="entry name" value="Rhodanese-like_dom_sf"/>
</dbReference>
<gene>
    <name evidence="2" type="ORF">JFL43_14455</name>
</gene>
<dbReference type="SUPFAM" id="SSF52821">
    <property type="entry name" value="Rhodanese/Cell cycle control phosphatase"/>
    <property type="match status" value="1"/>
</dbReference>
<dbReference type="InterPro" id="IPR050229">
    <property type="entry name" value="GlpE_sulfurtransferase"/>
</dbReference>
<proteinExistence type="predicted"/>
<name>A0ABS1H9E9_9BACL</name>
<dbReference type="SMART" id="SM00450">
    <property type="entry name" value="RHOD"/>
    <property type="match status" value="1"/>
</dbReference>
<dbReference type="RefSeq" id="WP_200749584.1">
    <property type="nucleotide sequence ID" value="NZ_JAEOAH010000023.1"/>
</dbReference>